<name>A0A202EC94_9EURY</name>
<dbReference type="RefSeq" id="WP_087713950.1">
    <property type="nucleotide sequence ID" value="NZ_MWPH01000001.1"/>
</dbReference>
<protein>
    <recommendedName>
        <fullName evidence="2">Oligogalacturonate lyase domain-containing protein</fullName>
    </recommendedName>
</protein>
<proteinExistence type="predicted"/>
<evidence type="ECO:0000313" key="4">
    <source>
        <dbReference type="Proteomes" id="UP000196084"/>
    </source>
</evidence>
<dbReference type="Pfam" id="PF14583">
    <property type="entry name" value="Pectate_lyase22"/>
    <property type="match status" value="1"/>
</dbReference>
<evidence type="ECO:0000313" key="3">
    <source>
        <dbReference type="EMBL" id="OVE85837.1"/>
    </source>
</evidence>
<sequence length="405" mass="45927">MATHLTQGPDAGRTWPAERETTTDPVTGATVHRLTTHPAGDWHLYFTEPAFYDDGDRLLLRSDRGDTRNLYSISLESGELTQLTDLPHDIGGVTRFPNHPVALFWCDQHLVSLDLETRALETHYTLPAGYNGGHLGGTADGTRAVAAISEQLDLDEEKDPEDREAWMAKRLEAKPHSQVISVPIDEPEREPTVHVDTDRWLTHVNPSPAPEHSELITYCEEGPWEDVDRIWGLNLETDETWQIRPTAEDEAVGHEYWLDDGEYVGYHGWEGSREEPTAFFGQVRYDGTDRREWPAPDIYTHFHSRTRDLVVGDGSHRGPQALLLWQWDDETETYDDPRALATHDWAGDDDVHPHSRMSPDGSRVAFDSSQGGTDSDVYLVEIPDNRSELPPLEEIPSESDRRRSR</sequence>
<dbReference type="Proteomes" id="UP000196084">
    <property type="component" value="Unassembled WGS sequence"/>
</dbReference>
<gene>
    <name evidence="3" type="ORF">B2G88_03215</name>
</gene>
<accession>A0A202EC94</accession>
<dbReference type="OrthoDB" id="275541at2157"/>
<dbReference type="InterPro" id="IPR015943">
    <property type="entry name" value="WD40/YVTN_repeat-like_dom_sf"/>
</dbReference>
<dbReference type="SUPFAM" id="SSF82171">
    <property type="entry name" value="DPP6 N-terminal domain-like"/>
    <property type="match status" value="1"/>
</dbReference>
<reference evidence="3 4" key="1">
    <citation type="submission" date="2017-02" db="EMBL/GenBank/DDBJ databases">
        <title>Natronthermophilus aegyptiacus gen. nov.,sp. nov., an aerobic, extremely halophilic alkalithermophilic archaeon isolated from the athalassohaline Wadi An Natrun, Egypt.</title>
        <authorList>
            <person name="Zhao B."/>
        </authorList>
    </citation>
    <scope>NUCLEOTIDE SEQUENCE [LARGE SCALE GENOMIC DNA]</scope>
    <source>
        <strain evidence="3 4">CGMCC 1.3597</strain>
    </source>
</reference>
<dbReference type="AlphaFoldDB" id="A0A202EC94"/>
<feature type="region of interest" description="Disordered" evidence="1">
    <location>
        <begin position="1"/>
        <end position="28"/>
    </location>
</feature>
<evidence type="ECO:0000259" key="2">
    <source>
        <dbReference type="Pfam" id="PF14583"/>
    </source>
</evidence>
<organism evidence="3 4">
    <name type="scientific">Natronolimnobius baerhuensis</name>
    <dbReference type="NCBI Taxonomy" id="253108"/>
    <lineage>
        <taxon>Archaea</taxon>
        <taxon>Methanobacteriati</taxon>
        <taxon>Methanobacteriota</taxon>
        <taxon>Stenosarchaea group</taxon>
        <taxon>Halobacteria</taxon>
        <taxon>Halobacteriales</taxon>
        <taxon>Natrialbaceae</taxon>
        <taxon>Natronolimnobius</taxon>
    </lineage>
</organism>
<dbReference type="EMBL" id="MWPH01000001">
    <property type="protein sequence ID" value="OVE85837.1"/>
    <property type="molecule type" value="Genomic_DNA"/>
</dbReference>
<dbReference type="GO" id="GO:0047487">
    <property type="term" value="F:oligogalacturonide lyase activity"/>
    <property type="evidence" value="ECO:0007669"/>
    <property type="project" value="InterPro"/>
</dbReference>
<comment type="caution">
    <text evidence="3">The sequence shown here is derived from an EMBL/GenBank/DDBJ whole genome shotgun (WGS) entry which is preliminary data.</text>
</comment>
<dbReference type="GO" id="GO:0045490">
    <property type="term" value="P:pectin catabolic process"/>
    <property type="evidence" value="ECO:0007669"/>
    <property type="project" value="InterPro"/>
</dbReference>
<dbReference type="Gene3D" id="2.130.10.10">
    <property type="entry name" value="YVTN repeat-like/Quinoprotein amine dehydrogenase"/>
    <property type="match status" value="1"/>
</dbReference>
<feature type="region of interest" description="Disordered" evidence="1">
    <location>
        <begin position="342"/>
        <end position="405"/>
    </location>
</feature>
<feature type="domain" description="Oligogalacturonate lyase" evidence="2">
    <location>
        <begin position="18"/>
        <end position="315"/>
    </location>
</feature>
<evidence type="ECO:0000256" key="1">
    <source>
        <dbReference type="SAM" id="MobiDB-lite"/>
    </source>
</evidence>
<dbReference type="InterPro" id="IPR027946">
    <property type="entry name" value="Ogl_dom"/>
</dbReference>
<keyword evidence="4" id="KW-1185">Reference proteome</keyword>